<accession>A0A8K0TSQ6</accession>
<comment type="caution">
    <text evidence="1">The sequence shown here is derived from an EMBL/GenBank/DDBJ whole genome shotgun (WGS) entry which is preliminary data.</text>
</comment>
<keyword evidence="2" id="KW-1185">Reference proteome</keyword>
<organism evidence="1 2">
    <name type="scientific">Plectosphaerella cucumerina</name>
    <dbReference type="NCBI Taxonomy" id="40658"/>
    <lineage>
        <taxon>Eukaryota</taxon>
        <taxon>Fungi</taxon>
        <taxon>Dikarya</taxon>
        <taxon>Ascomycota</taxon>
        <taxon>Pezizomycotina</taxon>
        <taxon>Sordariomycetes</taxon>
        <taxon>Hypocreomycetidae</taxon>
        <taxon>Glomerellales</taxon>
        <taxon>Plectosphaerellaceae</taxon>
        <taxon>Plectosphaerella</taxon>
    </lineage>
</organism>
<protein>
    <submittedName>
        <fullName evidence="1">Uncharacterized protein</fullName>
    </submittedName>
</protein>
<sequence length="319" mass="36694">MAQSAICSAAARRVYGLARTWRPPRTSVPKIGTNGSLDRRALRQAPFSTTTSRFNVETPLLERLKQPYTPTDDFHSTDYPGIELDTNFVELKPNSPWGLVVYRTCYDDEAAWQKLRAEICGGVKRSFNTASGRYLIDRHKPVFMDEEAEFDGADRVTVRDHFREWSKAELDRNLLEPISSRSHVPGERQDWLGPRYNMFGVVDDVCIESVHRGKPLLMLVAIDWEPLTAEDMLSNHGEYHTDWEDGIMIDHTEGPGGWIYTEASRYVEFYGNLTCALDWTEDFMFMYPSSVYQEMGLERSPGFWREEVIAKQSSILRVD</sequence>
<reference evidence="1" key="1">
    <citation type="journal article" date="2021" name="Nat. Commun.">
        <title>Genetic determinants of endophytism in the Arabidopsis root mycobiome.</title>
        <authorList>
            <person name="Mesny F."/>
            <person name="Miyauchi S."/>
            <person name="Thiergart T."/>
            <person name="Pickel B."/>
            <person name="Atanasova L."/>
            <person name="Karlsson M."/>
            <person name="Huettel B."/>
            <person name="Barry K.W."/>
            <person name="Haridas S."/>
            <person name="Chen C."/>
            <person name="Bauer D."/>
            <person name="Andreopoulos W."/>
            <person name="Pangilinan J."/>
            <person name="LaButti K."/>
            <person name="Riley R."/>
            <person name="Lipzen A."/>
            <person name="Clum A."/>
            <person name="Drula E."/>
            <person name="Henrissat B."/>
            <person name="Kohler A."/>
            <person name="Grigoriev I.V."/>
            <person name="Martin F.M."/>
            <person name="Hacquard S."/>
        </authorList>
    </citation>
    <scope>NUCLEOTIDE SEQUENCE</scope>
    <source>
        <strain evidence="1">MPI-CAGE-AT-0016</strain>
    </source>
</reference>
<dbReference type="Proteomes" id="UP000813385">
    <property type="component" value="Unassembled WGS sequence"/>
</dbReference>
<name>A0A8K0TSQ6_9PEZI</name>
<dbReference type="EMBL" id="JAGPXD010000001">
    <property type="protein sequence ID" value="KAH7375156.1"/>
    <property type="molecule type" value="Genomic_DNA"/>
</dbReference>
<evidence type="ECO:0000313" key="1">
    <source>
        <dbReference type="EMBL" id="KAH7375156.1"/>
    </source>
</evidence>
<dbReference type="AlphaFoldDB" id="A0A8K0TSQ6"/>
<proteinExistence type="predicted"/>
<gene>
    <name evidence="1" type="ORF">B0T11DRAFT_269815</name>
</gene>
<evidence type="ECO:0000313" key="2">
    <source>
        <dbReference type="Proteomes" id="UP000813385"/>
    </source>
</evidence>
<dbReference type="OrthoDB" id="4424523at2759"/>